<evidence type="ECO:0000256" key="8">
    <source>
        <dbReference type="ARBA" id="ARBA00023139"/>
    </source>
</evidence>
<dbReference type="Pfam" id="PF01529">
    <property type="entry name" value="DHHC"/>
    <property type="match status" value="1"/>
</dbReference>
<dbReference type="PROSITE" id="PS50297">
    <property type="entry name" value="ANK_REP_REGION"/>
    <property type="match status" value="4"/>
</dbReference>
<feature type="transmembrane region" description="Helical" evidence="12">
    <location>
        <begin position="293"/>
        <end position="313"/>
    </location>
</feature>
<feature type="transmembrane region" description="Helical" evidence="12">
    <location>
        <begin position="319"/>
        <end position="341"/>
    </location>
</feature>
<accession>A0A2S9ZYS6</accession>
<dbReference type="Gene3D" id="1.25.40.20">
    <property type="entry name" value="Ankyrin repeat-containing domain"/>
    <property type="match status" value="2"/>
</dbReference>
<keyword evidence="7 12" id="KW-0472">Membrane</keyword>
<keyword evidence="4" id="KW-0677">Repeat</keyword>
<evidence type="ECO:0000313" key="15">
    <source>
        <dbReference type="EMBL" id="PRQ70883.1"/>
    </source>
</evidence>
<evidence type="ECO:0000256" key="13">
    <source>
        <dbReference type="SAM" id="MobiDB-lite"/>
    </source>
</evidence>
<reference evidence="15 16" key="1">
    <citation type="journal article" date="2018" name="Elife">
        <title>Functional genomics of lipid metabolism in the oleaginous yeast Rhodosporidium toruloides.</title>
        <authorList>
            <person name="Coradetti S.T."/>
            <person name="Pinel D."/>
            <person name="Geiselman G."/>
            <person name="Ito M."/>
            <person name="Mondo S."/>
            <person name="Reilly M.C."/>
            <person name="Cheng Y.F."/>
            <person name="Bauer S."/>
            <person name="Grigoriev I."/>
            <person name="Gladden J.M."/>
            <person name="Simmons B.A."/>
            <person name="Brem R."/>
            <person name="Arkin A.P."/>
            <person name="Skerker J.M."/>
        </authorList>
    </citation>
    <scope>NUCLEOTIDE SEQUENCE [LARGE SCALE GENOMIC DNA]</scope>
    <source>
        <strain evidence="15 16">NBRC 0880</strain>
    </source>
</reference>
<dbReference type="InterPro" id="IPR001594">
    <property type="entry name" value="Palmitoyltrfase_DHHC"/>
</dbReference>
<feature type="compositionally biased region" description="Low complexity" evidence="13">
    <location>
        <begin position="28"/>
        <end position="42"/>
    </location>
</feature>
<keyword evidence="12" id="KW-0808">Transferase</keyword>
<protein>
    <recommendedName>
        <fullName evidence="12">Palmitoyltransferase</fullName>
        <ecNumber evidence="12">2.3.1.225</ecNumber>
    </recommendedName>
</protein>
<feature type="domain" description="Palmitoyltransferase DHHC" evidence="14">
    <location>
        <begin position="439"/>
        <end position="576"/>
    </location>
</feature>
<dbReference type="EC" id="2.3.1.225" evidence="12"/>
<comment type="caution">
    <text evidence="15">The sequence shown here is derived from an EMBL/GenBank/DDBJ whole genome shotgun (WGS) entry which is preliminary data.</text>
</comment>
<keyword evidence="9" id="KW-0449">Lipoprotein</keyword>
<keyword evidence="8" id="KW-0564">Palmitate</keyword>
<dbReference type="PANTHER" id="PTHR24161">
    <property type="entry name" value="ANK_REP_REGION DOMAIN-CONTAINING PROTEIN-RELATED"/>
    <property type="match status" value="1"/>
</dbReference>
<dbReference type="AlphaFoldDB" id="A0A2S9ZYS6"/>
<evidence type="ECO:0000256" key="9">
    <source>
        <dbReference type="ARBA" id="ARBA00023288"/>
    </source>
</evidence>
<dbReference type="InterPro" id="IPR002110">
    <property type="entry name" value="Ankyrin_rpt"/>
</dbReference>
<feature type="transmembrane region" description="Helical" evidence="12">
    <location>
        <begin position="362"/>
        <end position="383"/>
    </location>
</feature>
<evidence type="ECO:0000256" key="12">
    <source>
        <dbReference type="RuleBase" id="RU079119"/>
    </source>
</evidence>
<keyword evidence="5 12" id="KW-1133">Transmembrane helix</keyword>
<evidence type="ECO:0000256" key="10">
    <source>
        <dbReference type="ARBA" id="ARBA00048048"/>
    </source>
</evidence>
<dbReference type="PROSITE" id="PS50088">
    <property type="entry name" value="ANK_REPEAT"/>
    <property type="match status" value="4"/>
</dbReference>
<evidence type="ECO:0000256" key="1">
    <source>
        <dbReference type="ARBA" id="ARBA00004141"/>
    </source>
</evidence>
<evidence type="ECO:0000256" key="11">
    <source>
        <dbReference type="PROSITE-ProRule" id="PRU00023"/>
    </source>
</evidence>
<dbReference type="Pfam" id="PF12796">
    <property type="entry name" value="Ank_2"/>
    <property type="match status" value="2"/>
</dbReference>
<keyword evidence="12" id="KW-0012">Acyltransferase</keyword>
<dbReference type="EMBL" id="LCTV02000014">
    <property type="protein sequence ID" value="PRQ70883.1"/>
    <property type="molecule type" value="Genomic_DNA"/>
</dbReference>
<evidence type="ECO:0000256" key="4">
    <source>
        <dbReference type="ARBA" id="ARBA00022737"/>
    </source>
</evidence>
<feature type="region of interest" description="Disordered" evidence="13">
    <location>
        <begin position="623"/>
        <end position="646"/>
    </location>
</feature>
<dbReference type="PANTHER" id="PTHR24161:SF85">
    <property type="entry name" value="PALMITOYLTRANSFERASE HIP14"/>
    <property type="match status" value="1"/>
</dbReference>
<dbReference type="PROSITE" id="PS50216">
    <property type="entry name" value="DHHC"/>
    <property type="match status" value="1"/>
</dbReference>
<evidence type="ECO:0000256" key="3">
    <source>
        <dbReference type="ARBA" id="ARBA00022692"/>
    </source>
</evidence>
<evidence type="ECO:0000256" key="5">
    <source>
        <dbReference type="ARBA" id="ARBA00022989"/>
    </source>
</evidence>
<feature type="region of interest" description="Disordered" evidence="13">
    <location>
        <begin position="1"/>
        <end position="42"/>
    </location>
</feature>
<dbReference type="InterPro" id="IPR036770">
    <property type="entry name" value="Ankyrin_rpt-contain_sf"/>
</dbReference>
<dbReference type="PRINTS" id="PR01415">
    <property type="entry name" value="ANKYRIN"/>
</dbReference>
<evidence type="ECO:0000259" key="14">
    <source>
        <dbReference type="Pfam" id="PF01529"/>
    </source>
</evidence>
<dbReference type="SMART" id="SM00248">
    <property type="entry name" value="ANK"/>
    <property type="match status" value="6"/>
</dbReference>
<proteinExistence type="inferred from homology"/>
<organism evidence="15 16">
    <name type="scientific">Rhodotorula toruloides</name>
    <name type="common">Yeast</name>
    <name type="synonym">Rhodosporidium toruloides</name>
    <dbReference type="NCBI Taxonomy" id="5286"/>
    <lineage>
        <taxon>Eukaryota</taxon>
        <taxon>Fungi</taxon>
        <taxon>Dikarya</taxon>
        <taxon>Basidiomycota</taxon>
        <taxon>Pucciniomycotina</taxon>
        <taxon>Microbotryomycetes</taxon>
        <taxon>Sporidiobolales</taxon>
        <taxon>Sporidiobolaceae</taxon>
        <taxon>Rhodotorula</taxon>
    </lineage>
</organism>
<sequence length="761" mass="82348">MASPLSPQPKSLPTTSLSPSPPSPPPNAQHASTSTAPAAPALPPLHVAAASNDLQSLYALLDSPSSSSSIPHTANDTDAEGTTPLHWAAINGHVVAAKVLLERGAEVDARGGELRGTPLMWAARNGHLPLVHLLLKHGADPSLTDDQSFNALHLSIHSSSAFLVAYLLLTLQPLALDSTDPEGHTGLAWACYQGDAISVEVLLKAGADKDRKDRMGLTPLHWAVTKGNSTCIRRLVEAGADLSQRDNEGKTPRDLALRLKSIAAYDRALIEAGLDPETGRKLDRPLDERNTNWAIFGVVAGAMGAMFETLAALPWYTSWLLVGAEAFGMHHLVARVLLGVGGAKGAKGHSHGSSSKVTKSPYLCAVITSSLIWVAYVWITRYISLPDHAVLNILFGLSLVSCAWWFAKAIRLDPGTVRGPGMGEELKEVVEELVESNQFNGMHFCLSCLTRRPLRSKHSYATERCVARFDHYCPWIWNDVGVNNHRQFLLFVASLVVGVILFTRLTFGYFYEKAPDLHPDSYCPSLVPSLLCMSLLFDPFALSIASWSLLQLTWTIILLSAQIWQVARQMTTLEVANVSRFGYLGGKPGVSAASQQGAVEKWNAAKAARHAANLAGDVGDGGALDDPESLAHAPSTSPPPGQPTTRAKGSFAFCLKLLGLDRFVAPSRNSQLTTLAHPPPTASNPFDLGVVANCLDFWTKGGELGVRYERVWGVPEGGFGERWRERRREGKAGLGGVRRKWAERRRRARGEGYERVAMEDV</sequence>
<feature type="repeat" description="ANK" evidence="11">
    <location>
        <begin position="215"/>
        <end position="247"/>
    </location>
</feature>
<evidence type="ECO:0000256" key="7">
    <source>
        <dbReference type="ARBA" id="ARBA00023136"/>
    </source>
</evidence>
<feature type="transmembrane region" description="Helical" evidence="12">
    <location>
        <begin position="540"/>
        <end position="561"/>
    </location>
</feature>
<feature type="compositionally biased region" description="Low complexity" evidence="13">
    <location>
        <begin position="1"/>
        <end position="18"/>
    </location>
</feature>
<comment type="catalytic activity">
    <reaction evidence="10 12">
        <text>L-cysteinyl-[protein] + hexadecanoyl-CoA = S-hexadecanoyl-L-cysteinyl-[protein] + CoA</text>
        <dbReference type="Rhea" id="RHEA:36683"/>
        <dbReference type="Rhea" id="RHEA-COMP:10131"/>
        <dbReference type="Rhea" id="RHEA-COMP:11032"/>
        <dbReference type="ChEBI" id="CHEBI:29950"/>
        <dbReference type="ChEBI" id="CHEBI:57287"/>
        <dbReference type="ChEBI" id="CHEBI:57379"/>
        <dbReference type="ChEBI" id="CHEBI:74151"/>
        <dbReference type="EC" id="2.3.1.225"/>
    </reaction>
</comment>
<comment type="subcellular location">
    <subcellularLocation>
        <location evidence="1">Membrane</location>
        <topology evidence="1">Multi-pass membrane protein</topology>
    </subcellularLocation>
</comment>
<dbReference type="OrthoDB" id="6781668at2759"/>
<dbReference type="GO" id="GO:0016020">
    <property type="term" value="C:membrane"/>
    <property type="evidence" value="ECO:0007669"/>
    <property type="project" value="UniProtKB-SubCell"/>
</dbReference>
<keyword evidence="3 12" id="KW-0812">Transmembrane</keyword>
<comment type="domain">
    <text evidence="12">The DHHC domain is required for palmitoyltransferase activity.</text>
</comment>
<feature type="transmembrane region" description="Helical" evidence="12">
    <location>
        <begin position="389"/>
        <end position="407"/>
    </location>
</feature>
<dbReference type="SUPFAM" id="SSF48403">
    <property type="entry name" value="Ankyrin repeat"/>
    <property type="match status" value="1"/>
</dbReference>
<keyword evidence="6 11" id="KW-0040">ANK repeat</keyword>
<dbReference type="Proteomes" id="UP000239560">
    <property type="component" value="Unassembled WGS sequence"/>
</dbReference>
<feature type="repeat" description="ANK" evidence="11">
    <location>
        <begin position="114"/>
        <end position="146"/>
    </location>
</feature>
<evidence type="ECO:0000313" key="16">
    <source>
        <dbReference type="Proteomes" id="UP000239560"/>
    </source>
</evidence>
<dbReference type="GO" id="GO:0019706">
    <property type="term" value="F:protein-cysteine S-palmitoyltransferase activity"/>
    <property type="evidence" value="ECO:0007669"/>
    <property type="project" value="UniProtKB-EC"/>
</dbReference>
<evidence type="ECO:0000256" key="6">
    <source>
        <dbReference type="ARBA" id="ARBA00023043"/>
    </source>
</evidence>
<name>A0A2S9ZYS6_RHOTO</name>
<evidence type="ECO:0000256" key="2">
    <source>
        <dbReference type="ARBA" id="ARBA00010104"/>
    </source>
</evidence>
<feature type="transmembrane region" description="Helical" evidence="12">
    <location>
        <begin position="488"/>
        <end position="511"/>
    </location>
</feature>
<feature type="repeat" description="ANK" evidence="11">
    <location>
        <begin position="80"/>
        <end position="112"/>
    </location>
</feature>
<feature type="repeat" description="ANK" evidence="11">
    <location>
        <begin position="182"/>
        <end position="214"/>
    </location>
</feature>
<comment type="similarity">
    <text evidence="2">Belongs to the DHHC palmitoyltransferase family. AKR/ZDHHC17 subfamily.</text>
</comment>
<gene>
    <name evidence="15" type="ORF">AAT19DRAFT_11040</name>
</gene>